<gene>
    <name evidence="1" type="ORF">PECUL_23A029466</name>
</gene>
<dbReference type="Proteomes" id="UP001295444">
    <property type="component" value="Chromosome 02"/>
</dbReference>
<evidence type="ECO:0000313" key="1">
    <source>
        <dbReference type="EMBL" id="CAH2250903.1"/>
    </source>
</evidence>
<dbReference type="AlphaFoldDB" id="A0AAD1VUY7"/>
<name>A0AAD1VUY7_PELCU</name>
<accession>A0AAD1VUY7</accession>
<organism evidence="1 2">
    <name type="scientific">Pelobates cultripes</name>
    <name type="common">Western spadefoot toad</name>
    <dbReference type="NCBI Taxonomy" id="61616"/>
    <lineage>
        <taxon>Eukaryota</taxon>
        <taxon>Metazoa</taxon>
        <taxon>Chordata</taxon>
        <taxon>Craniata</taxon>
        <taxon>Vertebrata</taxon>
        <taxon>Euteleostomi</taxon>
        <taxon>Amphibia</taxon>
        <taxon>Batrachia</taxon>
        <taxon>Anura</taxon>
        <taxon>Pelobatoidea</taxon>
        <taxon>Pelobatidae</taxon>
        <taxon>Pelobates</taxon>
    </lineage>
</organism>
<proteinExistence type="predicted"/>
<dbReference type="EMBL" id="OW240913">
    <property type="protein sequence ID" value="CAH2250903.1"/>
    <property type="molecule type" value="Genomic_DNA"/>
</dbReference>
<keyword evidence="2" id="KW-1185">Reference proteome</keyword>
<sequence length="139" mass="16132">MVNIYVYRQKVLYSSPTDGIGNNITMTVPETMDIQRHYPNKRLILPINDPAIPRTATNIPTAQLTHFHIFTTKKHNSHQSINFNDRAEYANSSFRTTGREMTLYTHEIQNLNPLLQNADRPINTLLLCIRDPMVKRRNV</sequence>
<evidence type="ECO:0000313" key="2">
    <source>
        <dbReference type="Proteomes" id="UP001295444"/>
    </source>
</evidence>
<reference evidence="1" key="1">
    <citation type="submission" date="2022-03" db="EMBL/GenBank/DDBJ databases">
        <authorList>
            <person name="Alioto T."/>
            <person name="Alioto T."/>
            <person name="Gomez Garrido J."/>
        </authorList>
    </citation>
    <scope>NUCLEOTIDE SEQUENCE</scope>
</reference>
<protein>
    <submittedName>
        <fullName evidence="1">Uncharacterized protein</fullName>
    </submittedName>
</protein>